<keyword evidence="3 7" id="KW-0547">Nucleotide-binding</keyword>
<keyword evidence="1 7" id="KW-0028">Amino-acid biosynthesis</keyword>
<comment type="cofactor">
    <cofactor evidence="7">
        <name>Mg(2+)</name>
        <dbReference type="ChEBI" id="CHEBI:18420"/>
    </cofactor>
    <text evidence="7">Binds 1 Mg(2+) ion per subunit.</text>
</comment>
<comment type="subunit">
    <text evidence="7">Monomer.</text>
</comment>
<reference evidence="9" key="1">
    <citation type="submission" date="2015-07" db="EMBL/GenBank/DDBJ databases">
        <title>Near-Complete Genome Sequence of the Cellulolytic Bacterium Bacteroides (Pseudobacteroides) cellulosolvens ATCC 35603.</title>
        <authorList>
            <person name="Dassa B."/>
            <person name="Utturkar S.M."/>
            <person name="Klingeman D.M."/>
            <person name="Hurt R.A."/>
            <person name="Keller M."/>
            <person name="Xu J."/>
            <person name="Reddy Y.H.K."/>
            <person name="Borovok I."/>
            <person name="Grinberg I.R."/>
            <person name="Lamed R."/>
            <person name="Zhivin O."/>
            <person name="Bayer E.A."/>
            <person name="Brown S.D."/>
        </authorList>
    </citation>
    <scope>NUCLEOTIDE SEQUENCE [LARGE SCALE GENOMIC DNA]</scope>
    <source>
        <strain evidence="9">DSM 2933</strain>
    </source>
</reference>
<dbReference type="InterPro" id="IPR027417">
    <property type="entry name" value="P-loop_NTPase"/>
</dbReference>
<dbReference type="Gene3D" id="3.40.50.300">
    <property type="entry name" value="P-loop containing nucleotide triphosphate hydrolases"/>
    <property type="match status" value="1"/>
</dbReference>
<comment type="similarity">
    <text evidence="7">Belongs to the shikimate kinase family.</text>
</comment>
<gene>
    <name evidence="7" type="primary">aroK</name>
    <name evidence="8" type="ORF">Bccel_3836</name>
</gene>
<protein>
    <recommendedName>
        <fullName evidence="7">Shikimate kinase</fullName>
        <shortName evidence="7">SK</shortName>
        <ecNumber evidence="7">2.7.1.71</ecNumber>
    </recommendedName>
</protein>
<dbReference type="CDD" id="cd00464">
    <property type="entry name" value="SK"/>
    <property type="match status" value="1"/>
</dbReference>
<dbReference type="STRING" id="398512.Bccel_3836"/>
<evidence type="ECO:0000256" key="7">
    <source>
        <dbReference type="HAMAP-Rule" id="MF_00109"/>
    </source>
</evidence>
<comment type="caution">
    <text evidence="7">Lacks conserved residue(s) required for the propagation of feature annotation.</text>
</comment>
<dbReference type="InterPro" id="IPR000623">
    <property type="entry name" value="Shikimate_kinase/TSH1"/>
</dbReference>
<feature type="binding site" evidence="7">
    <location>
        <position position="116"/>
    </location>
    <ligand>
        <name>ATP</name>
        <dbReference type="ChEBI" id="CHEBI:30616"/>
    </ligand>
</feature>
<comment type="function">
    <text evidence="7">Catalyzes the specific phosphorylation of the 3-hydroxyl group of shikimic acid using ATP as a cosubstrate.</text>
</comment>
<dbReference type="GO" id="GO:0005524">
    <property type="term" value="F:ATP binding"/>
    <property type="evidence" value="ECO:0007669"/>
    <property type="project" value="UniProtKB-UniRule"/>
</dbReference>
<dbReference type="InterPro" id="IPR031322">
    <property type="entry name" value="Shikimate/glucono_kinase"/>
</dbReference>
<dbReference type="PRINTS" id="PR01100">
    <property type="entry name" value="SHIKIMTKNASE"/>
</dbReference>
<dbReference type="RefSeq" id="WP_036936723.1">
    <property type="nucleotide sequence ID" value="NZ_JQKC01000002.1"/>
</dbReference>
<dbReference type="GO" id="GO:0005829">
    <property type="term" value="C:cytosol"/>
    <property type="evidence" value="ECO:0007669"/>
    <property type="project" value="TreeGrafter"/>
</dbReference>
<keyword evidence="6 7" id="KW-0057">Aromatic amino acid biosynthesis</keyword>
<evidence type="ECO:0000256" key="1">
    <source>
        <dbReference type="ARBA" id="ARBA00022605"/>
    </source>
</evidence>
<dbReference type="GO" id="GO:0009423">
    <property type="term" value="P:chorismate biosynthetic process"/>
    <property type="evidence" value="ECO:0007669"/>
    <property type="project" value="UniProtKB-UniRule"/>
</dbReference>
<comment type="caution">
    <text evidence="8">The sequence shown here is derived from an EMBL/GenBank/DDBJ whole genome shotgun (WGS) entry which is preliminary data.</text>
</comment>
<evidence type="ECO:0000313" key="9">
    <source>
        <dbReference type="Proteomes" id="UP000036923"/>
    </source>
</evidence>
<evidence type="ECO:0000256" key="5">
    <source>
        <dbReference type="ARBA" id="ARBA00022840"/>
    </source>
</evidence>
<keyword evidence="7" id="KW-0479">Metal-binding</keyword>
<keyword evidence="5 7" id="KW-0067">ATP-binding</keyword>
<keyword evidence="7" id="KW-0963">Cytoplasm</keyword>
<dbReference type="GO" id="GO:0000287">
    <property type="term" value="F:magnesium ion binding"/>
    <property type="evidence" value="ECO:0007669"/>
    <property type="project" value="UniProtKB-UniRule"/>
</dbReference>
<dbReference type="GO" id="GO:0009073">
    <property type="term" value="P:aromatic amino acid family biosynthetic process"/>
    <property type="evidence" value="ECO:0007669"/>
    <property type="project" value="UniProtKB-KW"/>
</dbReference>
<keyword evidence="7" id="KW-0460">Magnesium</keyword>
<feature type="binding site" evidence="7">
    <location>
        <position position="80"/>
    </location>
    <ligand>
        <name>substrate</name>
    </ligand>
</feature>
<dbReference type="HAMAP" id="MF_00109">
    <property type="entry name" value="Shikimate_kinase"/>
    <property type="match status" value="1"/>
</dbReference>
<dbReference type="OrthoDB" id="9800332at2"/>
<evidence type="ECO:0000313" key="8">
    <source>
        <dbReference type="EMBL" id="KNY28562.1"/>
    </source>
</evidence>
<sequence length="169" mass="18991">MNKSNIIMIGMPSSGKTTVGSLLSDKTGKSFLDTDHLLQSITGLSPRDYVISHGLEKFLEIQEKVIMDLSVENSIIATGGGVIYSKEAMEHLKKNGIVVYLKTDFEILENRVAQDRKLARKDGKSFYDTYLERIPLYENYGDILIECKEKPSSEISEEILNIIQSDNIL</sequence>
<comment type="pathway">
    <text evidence="7">Metabolic intermediate biosynthesis; chorismate biosynthesis; chorismate from D-erythrose 4-phosphate and phosphoenolpyruvate: step 5/7.</text>
</comment>
<dbReference type="Proteomes" id="UP000036923">
    <property type="component" value="Unassembled WGS sequence"/>
</dbReference>
<dbReference type="EC" id="2.7.1.71" evidence="7"/>
<accession>A0A0L6JT12</accession>
<dbReference type="AlphaFoldDB" id="A0A0L6JT12"/>
<dbReference type="PATRIC" id="fig|398512.5.peg.4016"/>
<proteinExistence type="inferred from homology"/>
<evidence type="ECO:0000256" key="4">
    <source>
        <dbReference type="ARBA" id="ARBA00022777"/>
    </source>
</evidence>
<organism evidence="8 9">
    <name type="scientific">Pseudobacteroides cellulosolvens ATCC 35603 = DSM 2933</name>
    <dbReference type="NCBI Taxonomy" id="398512"/>
    <lineage>
        <taxon>Bacteria</taxon>
        <taxon>Bacillati</taxon>
        <taxon>Bacillota</taxon>
        <taxon>Clostridia</taxon>
        <taxon>Eubacteriales</taxon>
        <taxon>Oscillospiraceae</taxon>
        <taxon>Pseudobacteroides</taxon>
    </lineage>
</organism>
<feature type="binding site" evidence="7">
    <location>
        <position position="35"/>
    </location>
    <ligand>
        <name>substrate</name>
    </ligand>
</feature>
<comment type="subcellular location">
    <subcellularLocation>
        <location evidence="7">Cytoplasm</location>
    </subcellularLocation>
</comment>
<comment type="catalytic activity">
    <reaction evidence="7">
        <text>shikimate + ATP = 3-phosphoshikimate + ADP + H(+)</text>
        <dbReference type="Rhea" id="RHEA:13121"/>
        <dbReference type="ChEBI" id="CHEBI:15378"/>
        <dbReference type="ChEBI" id="CHEBI:30616"/>
        <dbReference type="ChEBI" id="CHEBI:36208"/>
        <dbReference type="ChEBI" id="CHEBI:145989"/>
        <dbReference type="ChEBI" id="CHEBI:456216"/>
        <dbReference type="EC" id="2.7.1.71"/>
    </reaction>
</comment>
<dbReference type="SUPFAM" id="SSF52540">
    <property type="entry name" value="P-loop containing nucleoside triphosphate hydrolases"/>
    <property type="match status" value="1"/>
</dbReference>
<dbReference type="eggNOG" id="COG0703">
    <property type="taxonomic scope" value="Bacteria"/>
</dbReference>
<feature type="binding site" evidence="7">
    <location>
        <position position="17"/>
    </location>
    <ligand>
        <name>Mg(2+)</name>
        <dbReference type="ChEBI" id="CHEBI:18420"/>
    </ligand>
</feature>
<keyword evidence="2 7" id="KW-0808">Transferase</keyword>
<dbReference type="EMBL" id="LGTC01000001">
    <property type="protein sequence ID" value="KNY28562.1"/>
    <property type="molecule type" value="Genomic_DNA"/>
</dbReference>
<feature type="binding site" evidence="7">
    <location>
        <position position="133"/>
    </location>
    <ligand>
        <name>substrate</name>
    </ligand>
</feature>
<dbReference type="GO" id="GO:0004765">
    <property type="term" value="F:shikimate kinase activity"/>
    <property type="evidence" value="ECO:0007669"/>
    <property type="project" value="UniProtKB-UniRule"/>
</dbReference>
<keyword evidence="4 7" id="KW-0418">Kinase</keyword>
<evidence type="ECO:0000256" key="3">
    <source>
        <dbReference type="ARBA" id="ARBA00022741"/>
    </source>
</evidence>
<keyword evidence="9" id="KW-1185">Reference proteome</keyword>
<evidence type="ECO:0000256" key="2">
    <source>
        <dbReference type="ARBA" id="ARBA00022679"/>
    </source>
</evidence>
<dbReference type="GO" id="GO:0008652">
    <property type="term" value="P:amino acid biosynthetic process"/>
    <property type="evidence" value="ECO:0007669"/>
    <property type="project" value="UniProtKB-KW"/>
</dbReference>
<evidence type="ECO:0000256" key="6">
    <source>
        <dbReference type="ARBA" id="ARBA00023141"/>
    </source>
</evidence>
<feature type="binding site" evidence="7">
    <location>
        <begin position="13"/>
        <end position="18"/>
    </location>
    <ligand>
        <name>ATP</name>
        <dbReference type="ChEBI" id="CHEBI:30616"/>
    </ligand>
</feature>
<dbReference type="UniPathway" id="UPA00053">
    <property type="reaction ID" value="UER00088"/>
</dbReference>
<dbReference type="Pfam" id="PF01202">
    <property type="entry name" value="SKI"/>
    <property type="match status" value="1"/>
</dbReference>
<dbReference type="PANTHER" id="PTHR21087:SF16">
    <property type="entry name" value="SHIKIMATE KINASE 1, CHLOROPLASTIC"/>
    <property type="match status" value="1"/>
</dbReference>
<name>A0A0L6JT12_9FIRM</name>
<dbReference type="PANTHER" id="PTHR21087">
    <property type="entry name" value="SHIKIMATE KINASE"/>
    <property type="match status" value="1"/>
</dbReference>